<evidence type="ECO:0000313" key="2">
    <source>
        <dbReference type="Proteomes" id="UP000199585"/>
    </source>
</evidence>
<protein>
    <submittedName>
        <fullName evidence="1">Uncharacterized protein</fullName>
    </submittedName>
</protein>
<proteinExistence type="predicted"/>
<organism evidence="1 2">
    <name type="scientific">Loktanella fryxellensis</name>
    <dbReference type="NCBI Taxonomy" id="245187"/>
    <lineage>
        <taxon>Bacteria</taxon>
        <taxon>Pseudomonadati</taxon>
        <taxon>Pseudomonadota</taxon>
        <taxon>Alphaproteobacteria</taxon>
        <taxon>Rhodobacterales</taxon>
        <taxon>Roseobacteraceae</taxon>
        <taxon>Loktanella</taxon>
    </lineage>
</organism>
<dbReference type="AlphaFoldDB" id="A0A1H7Z685"/>
<reference evidence="1 2" key="1">
    <citation type="submission" date="2016-10" db="EMBL/GenBank/DDBJ databases">
        <authorList>
            <person name="de Groot N.N."/>
        </authorList>
    </citation>
    <scope>NUCLEOTIDE SEQUENCE [LARGE SCALE GENOMIC DNA]</scope>
    <source>
        <strain evidence="1 2">DSM 16213</strain>
    </source>
</reference>
<dbReference type="Proteomes" id="UP000199585">
    <property type="component" value="Unassembled WGS sequence"/>
</dbReference>
<dbReference type="OrthoDB" id="7652017at2"/>
<name>A0A1H7Z685_9RHOB</name>
<sequence length="98" mass="9708">MAVGLVVLAVQSCAPQPAPGLYDVTLSASGELALVRAVTPAPTIAGIEGAALTAATGRRCTATAAPVIYTLAGDDRDAVLPASAGQRFAGRFPVALDC</sequence>
<gene>
    <name evidence="1" type="ORF">SAMN04488003_101433</name>
</gene>
<evidence type="ECO:0000313" key="1">
    <source>
        <dbReference type="EMBL" id="SEM52987.1"/>
    </source>
</evidence>
<keyword evidence="2" id="KW-1185">Reference proteome</keyword>
<dbReference type="EMBL" id="FOCI01000001">
    <property type="protein sequence ID" value="SEM52987.1"/>
    <property type="molecule type" value="Genomic_DNA"/>
</dbReference>
<dbReference type="RefSeq" id="WP_089898157.1">
    <property type="nucleotide sequence ID" value="NZ_FOCI01000001.1"/>
</dbReference>
<accession>A0A1H7Z685</accession>